<dbReference type="InterPro" id="IPR003675">
    <property type="entry name" value="Rce1/LyrA-like_dom"/>
</dbReference>
<dbReference type="GO" id="GO:0004222">
    <property type="term" value="F:metalloendopeptidase activity"/>
    <property type="evidence" value="ECO:0007669"/>
    <property type="project" value="InterPro"/>
</dbReference>
<evidence type="ECO:0000256" key="4">
    <source>
        <dbReference type="ARBA" id="ARBA00022692"/>
    </source>
</evidence>
<feature type="domain" description="CAAX prenyl protease 2/Lysostaphin resistance protein A-like" evidence="12">
    <location>
        <begin position="163"/>
        <end position="224"/>
    </location>
</feature>
<comment type="similarity">
    <text evidence="2">Belongs to the peptidase U48 family.</text>
</comment>
<dbReference type="InterPro" id="IPR039731">
    <property type="entry name" value="Rce1"/>
</dbReference>
<dbReference type="AlphaFoldDB" id="A0AAF0J3A2"/>
<protein>
    <recommendedName>
        <fullName evidence="10">intramembrane prenyl-peptidase Rce1</fullName>
        <ecNumber evidence="10">3.4.26.1</ecNumber>
    </recommendedName>
</protein>
<proteinExistence type="inferred from homology"/>
<evidence type="ECO:0000313" key="13">
    <source>
        <dbReference type="EMBL" id="WFD27936.1"/>
    </source>
</evidence>
<dbReference type="Proteomes" id="UP001213623">
    <property type="component" value="Chromosome 5"/>
</dbReference>
<accession>A0AAF0J3A2</accession>
<keyword evidence="14" id="KW-1185">Reference proteome</keyword>
<evidence type="ECO:0000256" key="5">
    <source>
        <dbReference type="ARBA" id="ARBA00022801"/>
    </source>
</evidence>
<feature type="transmembrane region" description="Helical" evidence="11">
    <location>
        <begin position="117"/>
        <end position="136"/>
    </location>
</feature>
<evidence type="ECO:0000256" key="2">
    <source>
        <dbReference type="ARBA" id="ARBA00006897"/>
    </source>
</evidence>
<keyword evidence="3 13" id="KW-0645">Protease</keyword>
<keyword evidence="8 11" id="KW-0472">Membrane</keyword>
<evidence type="ECO:0000256" key="1">
    <source>
        <dbReference type="ARBA" id="ARBA00004477"/>
    </source>
</evidence>
<keyword evidence="7 11" id="KW-1133">Transmembrane helix</keyword>
<keyword evidence="6" id="KW-0256">Endoplasmic reticulum</keyword>
<evidence type="ECO:0000256" key="11">
    <source>
        <dbReference type="SAM" id="Phobius"/>
    </source>
</evidence>
<evidence type="ECO:0000259" key="12">
    <source>
        <dbReference type="Pfam" id="PF02517"/>
    </source>
</evidence>
<evidence type="ECO:0000256" key="9">
    <source>
        <dbReference type="ARBA" id="ARBA00047280"/>
    </source>
</evidence>
<gene>
    <name evidence="13" type="primary">RCE1</name>
    <name evidence="13" type="ORF">MNAN1_002944</name>
</gene>
<evidence type="ECO:0000256" key="3">
    <source>
        <dbReference type="ARBA" id="ARBA00022670"/>
    </source>
</evidence>
<sequence length="242" mass="26851">MDRPWAMYGTCWGMAGVYVGSLHALPQVVALVRTGKWAPLRPRDHPSTIRERLMCASFATLVDMAWTAYVLSRQGLLRARQPFRSLDALAWLGLPLPEPSFLVAHGLPLQPSLTTSIVQGLCIVGGATLLTSLLYLGTFFADLKAHALPGQAHYYEETGPRPRLLLLRNYVVGPGTEEIVFRSCIVATMRAFCPSMSRTTILLLAPVFFGAAHLHHVIESVRHQPRAWKAAVIRTGTWYYLT</sequence>
<dbReference type="Pfam" id="PF02517">
    <property type="entry name" value="Rce1-like"/>
    <property type="match status" value="1"/>
</dbReference>
<dbReference type="GO" id="GO:0005789">
    <property type="term" value="C:endoplasmic reticulum membrane"/>
    <property type="evidence" value="ECO:0007669"/>
    <property type="project" value="UniProtKB-SubCell"/>
</dbReference>
<evidence type="ECO:0000256" key="6">
    <source>
        <dbReference type="ARBA" id="ARBA00022824"/>
    </source>
</evidence>
<dbReference type="PANTHER" id="PTHR13046">
    <property type="entry name" value="PROTEASE U48 CAAX PRENYL PROTEASE RCE1"/>
    <property type="match status" value="1"/>
</dbReference>
<reference evidence="13" key="1">
    <citation type="submission" date="2023-03" db="EMBL/GenBank/DDBJ databases">
        <title>Mating type loci evolution in Malassezia.</title>
        <authorList>
            <person name="Coelho M.A."/>
        </authorList>
    </citation>
    <scope>NUCLEOTIDE SEQUENCE</scope>
    <source>
        <strain evidence="13">CBS 9557</strain>
    </source>
</reference>
<dbReference type="EC" id="3.4.26.1" evidence="10"/>
<feature type="transmembrane region" description="Helical" evidence="11">
    <location>
        <begin position="53"/>
        <end position="72"/>
    </location>
</feature>
<comment type="subcellular location">
    <subcellularLocation>
        <location evidence="1">Endoplasmic reticulum membrane</location>
        <topology evidence="1">Multi-pass membrane protein</topology>
    </subcellularLocation>
</comment>
<comment type="catalytic activity">
    <reaction evidence="9">
        <text>Hydrolyzes the peptide bond -P2-(S-farnesyl or geranylgeranyl)C-P1'-P2'-P3'-COOH where P1' and P2' are amino acids with aliphatic sidechains and P3' is any C-terminal residue.</text>
        <dbReference type="EC" id="3.4.26.1"/>
    </reaction>
</comment>
<dbReference type="PANTHER" id="PTHR13046:SF0">
    <property type="entry name" value="CAAX PRENYL PROTEASE 2"/>
    <property type="match status" value="1"/>
</dbReference>
<dbReference type="GO" id="GO:0071586">
    <property type="term" value="P:CAAX-box protein processing"/>
    <property type="evidence" value="ECO:0007669"/>
    <property type="project" value="InterPro"/>
</dbReference>
<evidence type="ECO:0000256" key="10">
    <source>
        <dbReference type="ARBA" id="ARBA00049729"/>
    </source>
</evidence>
<dbReference type="EMBL" id="CP119896">
    <property type="protein sequence ID" value="WFD27936.1"/>
    <property type="molecule type" value="Genomic_DNA"/>
</dbReference>
<feature type="transmembrane region" description="Helical" evidence="11">
    <location>
        <begin position="12"/>
        <end position="32"/>
    </location>
</feature>
<keyword evidence="5" id="KW-0378">Hydrolase</keyword>
<name>A0AAF0J3A2_9BASI</name>
<organism evidence="13 14">
    <name type="scientific">Malassezia nana</name>
    <dbReference type="NCBI Taxonomy" id="180528"/>
    <lineage>
        <taxon>Eukaryota</taxon>
        <taxon>Fungi</taxon>
        <taxon>Dikarya</taxon>
        <taxon>Basidiomycota</taxon>
        <taxon>Ustilaginomycotina</taxon>
        <taxon>Malasseziomycetes</taxon>
        <taxon>Malasseziales</taxon>
        <taxon>Malasseziaceae</taxon>
        <taxon>Malassezia</taxon>
    </lineage>
</organism>
<evidence type="ECO:0000313" key="14">
    <source>
        <dbReference type="Proteomes" id="UP001213623"/>
    </source>
</evidence>
<evidence type="ECO:0000256" key="7">
    <source>
        <dbReference type="ARBA" id="ARBA00022989"/>
    </source>
</evidence>
<keyword evidence="4 11" id="KW-0812">Transmembrane</keyword>
<evidence type="ECO:0000256" key="8">
    <source>
        <dbReference type="ARBA" id="ARBA00023136"/>
    </source>
</evidence>